<dbReference type="AlphaFoldDB" id="A0A1A8ZUV0"/>
<dbReference type="RefSeq" id="WP_091666223.1">
    <property type="nucleotide sequence ID" value="NZ_LT594323.1"/>
</dbReference>
<dbReference type="SUPFAM" id="SSF46785">
    <property type="entry name" value="Winged helix' DNA-binding domain"/>
    <property type="match status" value="1"/>
</dbReference>
<gene>
    <name evidence="2" type="ORF">GA0070611_3877</name>
</gene>
<dbReference type="OrthoDB" id="7945987at2"/>
<evidence type="ECO:0000313" key="2">
    <source>
        <dbReference type="EMBL" id="SBT47887.1"/>
    </source>
</evidence>
<dbReference type="Pfam" id="PF12840">
    <property type="entry name" value="HTH_20"/>
    <property type="match status" value="1"/>
</dbReference>
<dbReference type="InterPro" id="IPR011991">
    <property type="entry name" value="ArsR-like_HTH"/>
</dbReference>
<name>A0A1A8ZUV0_9ACTN</name>
<dbReference type="GO" id="GO:0003700">
    <property type="term" value="F:DNA-binding transcription factor activity"/>
    <property type="evidence" value="ECO:0007669"/>
    <property type="project" value="InterPro"/>
</dbReference>
<accession>A0A1A8ZUV0</accession>
<dbReference type="InterPro" id="IPR036390">
    <property type="entry name" value="WH_DNA-bd_sf"/>
</dbReference>
<dbReference type="Proteomes" id="UP000199385">
    <property type="component" value="Chromosome I"/>
</dbReference>
<dbReference type="STRING" id="261654.GA0070611_3877"/>
<dbReference type="CDD" id="cd00090">
    <property type="entry name" value="HTH_ARSR"/>
    <property type="match status" value="1"/>
</dbReference>
<keyword evidence="3" id="KW-1185">Reference proteome</keyword>
<reference evidence="3" key="1">
    <citation type="submission" date="2016-06" db="EMBL/GenBank/DDBJ databases">
        <authorList>
            <person name="Varghese N."/>
            <person name="Submissions Spin"/>
        </authorList>
    </citation>
    <scope>NUCLEOTIDE SEQUENCE [LARGE SCALE GENOMIC DNA]</scope>
    <source>
        <strain evidence="3">DSM 44815</strain>
    </source>
</reference>
<protein>
    <submittedName>
        <fullName evidence="2">Helix-turn-helix domain-containing protein</fullName>
    </submittedName>
</protein>
<proteinExistence type="predicted"/>
<dbReference type="Gene3D" id="1.10.10.10">
    <property type="entry name" value="Winged helix-like DNA-binding domain superfamily/Winged helix DNA-binding domain"/>
    <property type="match status" value="1"/>
</dbReference>
<dbReference type="SMART" id="SM00418">
    <property type="entry name" value="HTH_ARSR"/>
    <property type="match status" value="1"/>
</dbReference>
<evidence type="ECO:0000313" key="3">
    <source>
        <dbReference type="Proteomes" id="UP000199385"/>
    </source>
</evidence>
<organism evidence="2 3">
    <name type="scientific">Micromonospora auratinigra</name>
    <dbReference type="NCBI Taxonomy" id="261654"/>
    <lineage>
        <taxon>Bacteria</taxon>
        <taxon>Bacillati</taxon>
        <taxon>Actinomycetota</taxon>
        <taxon>Actinomycetes</taxon>
        <taxon>Micromonosporales</taxon>
        <taxon>Micromonosporaceae</taxon>
        <taxon>Micromonospora</taxon>
    </lineage>
</organism>
<dbReference type="InterPro" id="IPR001845">
    <property type="entry name" value="HTH_ArsR_DNA-bd_dom"/>
</dbReference>
<feature type="domain" description="HTH arsR-type" evidence="1">
    <location>
        <begin position="13"/>
        <end position="87"/>
    </location>
</feature>
<evidence type="ECO:0000259" key="1">
    <source>
        <dbReference type="SMART" id="SM00418"/>
    </source>
</evidence>
<dbReference type="InterPro" id="IPR036388">
    <property type="entry name" value="WH-like_DNA-bd_sf"/>
</dbReference>
<dbReference type="EMBL" id="LT594323">
    <property type="protein sequence ID" value="SBT47887.1"/>
    <property type="molecule type" value="Genomic_DNA"/>
</dbReference>
<dbReference type="PATRIC" id="fig|261654.4.peg.3941"/>
<sequence>METDAPRTLTDARELRALSHPVRLALLEVLGGGPLTATQAGELIGESATTCSFHLRQLARYGFVEEAGGGRGRARPWRVTRRGWNAPARPDDPDWTRASQALDRVLLDRYVQRLRRFVDDAPTYPQEWYAAAFGDQHVFHLTAEELAGFAADYKKLIDDLYARTGARRADPDARPAGALPVELLLFGYPVQAPEVSDVDPTAAG</sequence>